<dbReference type="SUPFAM" id="SSF49764">
    <property type="entry name" value="HSP20-like chaperones"/>
    <property type="match status" value="1"/>
</dbReference>
<evidence type="ECO:0000259" key="4">
    <source>
        <dbReference type="PROSITE" id="PS01031"/>
    </source>
</evidence>
<evidence type="ECO:0000256" key="1">
    <source>
        <dbReference type="PROSITE-ProRule" id="PRU00285"/>
    </source>
</evidence>
<protein>
    <submittedName>
        <fullName evidence="5">Heat shock protein Hsp20</fullName>
    </submittedName>
</protein>
<proteinExistence type="inferred from homology"/>
<dbReference type="CDD" id="cd06464">
    <property type="entry name" value="ACD_sHsps-like"/>
    <property type="match status" value="1"/>
</dbReference>
<dbReference type="KEGG" id="bgp:BGL_1c12010"/>
<evidence type="ECO:0000313" key="6">
    <source>
        <dbReference type="Proteomes" id="UP000031838"/>
    </source>
</evidence>
<feature type="domain" description="SHSP" evidence="4">
    <location>
        <begin position="39"/>
        <end position="150"/>
    </location>
</feature>
<organism evidence="5 6">
    <name type="scientific">Burkholderia plantarii</name>
    <dbReference type="NCBI Taxonomy" id="41899"/>
    <lineage>
        <taxon>Bacteria</taxon>
        <taxon>Pseudomonadati</taxon>
        <taxon>Pseudomonadota</taxon>
        <taxon>Betaproteobacteria</taxon>
        <taxon>Burkholderiales</taxon>
        <taxon>Burkholderiaceae</taxon>
        <taxon>Burkholderia</taxon>
    </lineage>
</organism>
<evidence type="ECO:0000256" key="2">
    <source>
        <dbReference type="RuleBase" id="RU003616"/>
    </source>
</evidence>
<keyword evidence="6" id="KW-1185">Reference proteome</keyword>
<name>A0A0B6RQR0_BURPL</name>
<dbReference type="HOGENOM" id="CLU_046737_9_3_4"/>
<sequence>MTTTPELIERPATVAPDHTATAPQAAAPQADVRREPAATRSVTVTPAVDIVEDAQGVTLHADLPGVSKAGLDLRVHEARLTIDAHAELPDTAGLRVQHAEWHAPRYLRSFTVSPYLDTSRIDASLRDGVLTLRIPRREEALPRKIEVGTGAA</sequence>
<dbReference type="Proteomes" id="UP000031838">
    <property type="component" value="Chromosome 1"/>
</dbReference>
<keyword evidence="5" id="KW-0346">Stress response</keyword>
<dbReference type="RefSeq" id="WP_052498268.1">
    <property type="nucleotide sequence ID" value="NZ_CP002580.1"/>
</dbReference>
<evidence type="ECO:0000256" key="3">
    <source>
        <dbReference type="SAM" id="MobiDB-lite"/>
    </source>
</evidence>
<gene>
    <name evidence="5" type="primary">hsp20-1</name>
    <name evidence="5" type="ORF">BGL_1c12010</name>
</gene>
<evidence type="ECO:0000313" key="5">
    <source>
        <dbReference type="EMBL" id="AJK45723.1"/>
    </source>
</evidence>
<feature type="compositionally biased region" description="Low complexity" evidence="3">
    <location>
        <begin position="19"/>
        <end position="30"/>
    </location>
</feature>
<reference evidence="5 6" key="2">
    <citation type="journal article" date="2016" name="Appl. Microbiol. Biotechnol.">
        <title>Mutations improving production and secretion of extracellular lipase by Burkholderia glumae PG1.</title>
        <authorList>
            <person name="Knapp A."/>
            <person name="Voget S."/>
            <person name="Gao R."/>
            <person name="Zaburannyi N."/>
            <person name="Krysciak D."/>
            <person name="Breuer M."/>
            <person name="Hauer B."/>
            <person name="Streit W.R."/>
            <person name="Muller R."/>
            <person name="Daniel R."/>
            <person name="Jaeger K.E."/>
        </authorList>
    </citation>
    <scope>NUCLEOTIDE SEQUENCE [LARGE SCALE GENOMIC DNA]</scope>
    <source>
        <strain evidence="5 6">PG1</strain>
    </source>
</reference>
<dbReference type="AlphaFoldDB" id="A0A0B6RQR0"/>
<comment type="similarity">
    <text evidence="1 2">Belongs to the small heat shock protein (HSP20) family.</text>
</comment>
<dbReference type="Gene3D" id="2.60.40.790">
    <property type="match status" value="1"/>
</dbReference>
<accession>A0A0B6RQR0</accession>
<dbReference type="Pfam" id="PF00011">
    <property type="entry name" value="HSP20"/>
    <property type="match status" value="1"/>
</dbReference>
<reference evidence="6" key="1">
    <citation type="submission" date="2011-03" db="EMBL/GenBank/DDBJ databases">
        <authorList>
            <person name="Voget S."/>
            <person name="Streit W.R."/>
            <person name="Jaeger K.E."/>
            <person name="Daniel R."/>
        </authorList>
    </citation>
    <scope>NUCLEOTIDE SEQUENCE [LARGE SCALE GENOMIC DNA]</scope>
    <source>
        <strain evidence="6">PG1</strain>
    </source>
</reference>
<dbReference type="PROSITE" id="PS01031">
    <property type="entry name" value="SHSP"/>
    <property type="match status" value="1"/>
</dbReference>
<dbReference type="InterPro" id="IPR008978">
    <property type="entry name" value="HSP20-like_chaperone"/>
</dbReference>
<dbReference type="InterPro" id="IPR002068">
    <property type="entry name" value="A-crystallin/Hsp20_dom"/>
</dbReference>
<feature type="region of interest" description="Disordered" evidence="3">
    <location>
        <begin position="1"/>
        <end position="34"/>
    </location>
</feature>
<dbReference type="EMBL" id="CP002580">
    <property type="protein sequence ID" value="AJK45723.1"/>
    <property type="molecule type" value="Genomic_DNA"/>
</dbReference>